<evidence type="ECO:0000256" key="6">
    <source>
        <dbReference type="ARBA" id="ARBA00023077"/>
    </source>
</evidence>
<keyword evidence="4 10" id="KW-1134">Transmembrane beta strand</keyword>
<evidence type="ECO:0000313" key="16">
    <source>
        <dbReference type="Proteomes" id="UP000503096"/>
    </source>
</evidence>
<evidence type="ECO:0000256" key="7">
    <source>
        <dbReference type="ARBA" id="ARBA00023136"/>
    </source>
</evidence>
<reference evidence="15 16" key="1">
    <citation type="submission" date="2020-04" db="EMBL/GenBank/DDBJ databases">
        <title>Usitatibacter rugosus gen. nov., sp. nov. and Usitatibacter palustris sp. nov., novel members of Usitatibacteraceae fam. nov. within the order Nitrosomonadales isolated from soil.</title>
        <authorList>
            <person name="Huber K.J."/>
            <person name="Neumann-Schaal M."/>
            <person name="Geppert A."/>
            <person name="Luckner M."/>
            <person name="Wanner G."/>
            <person name="Overmann J."/>
        </authorList>
    </citation>
    <scope>NUCLEOTIDE SEQUENCE [LARGE SCALE GENOMIC DNA]</scope>
    <source>
        <strain evidence="15 16">Swamp67</strain>
    </source>
</reference>
<keyword evidence="12" id="KW-0732">Signal</keyword>
<keyword evidence="7 10" id="KW-0472">Membrane</keyword>
<sequence>MKNRNAAAAFRRTAISVAIGMCIAGAVHAQSVDGNILGSAKAGSTVTLTTPSGATSTATARSDGTFSFAKVPPGNYKVSADGQTRDVAVAAGVDSRVSLESSVVDKVTVTGSRIQRDTFNSTSPVLVITRDETLMSGFNSTTAALQGTGVTAGGGQINNTFGGFVTDGGPGANTVGLRGLGATRTLVLLNGRRIAPAGTRGSVGSADLNVFPTAVVDRIEVLKDGASSIYGSDAVAGVVNVITRKNIKGVTIEAQYNKPEDGGGEEFRASGTFGYTADKGYFSGSLEVYDRKELAQKDRDWLNCETDYRRTSVNGVVGEWGSADYIDPRTGKPKCYGITGTGNQGVTINTIGTGNIVGVGGAGTVGTTFNRWRPNASITTGLPGYEGVGGGTNNLNARDTYEPRMGNRSLVSPATVSTGFFQGGYDTGVLGNAELYFEALLSRRESEQTGYRQLSLDYARGSPLIPLALRNAPNLQAAPTALTNGQPLQIRGFIGFGNDKGEQQVDYTKFTGGLKGNLPFSDWKYDGVFNYSYSDASYMRQSWLTDRLARSLDVVQNANGTITCRDTSGGCVAAPVLTPAVVGGQLPQDWIDYTFVNDTGYTKYKEYATTLNTNGTLFSMPHGDIRGAIGIEYRKSEINDTPSLDSQTGNLYNLTSATPTRGKDNVWELYGEAEIPFLRGVPGAEELTANISGRYTDYKSYGSDTTYKIGALYSPIKSLSFRAAQGTSYRAPALFEQFVGATTGFLASTGDPCNNYGALDQTSARARNCASEGLPTNFLATSSITSITIGGAEAGLKAETSKNKTYGVIFQPEMPTGWGDASFAVDYYDIKVDNGVDRIGTGNILSLCYAQQNFASQYCRLVTRSPAGTNRQLSVNNSYVNVSTDVVKGYDLTVRYVQNIGPGTFRLNGVFTKYKEQANKLFPDDPLVSFNGSIAHGAPEKTGVFDFSYTWKAWRVRYGLEWIDKMSSYEFFEEDPATSTYQMATPSYYRHNLSAEYKADKWSIIVGVRNLEDETPPPISQGFANRVGNAPLYSGFDYVGRTWFVNAQFTF</sequence>
<name>A0A6M4H4V9_9PROT</name>
<dbReference type="InterPro" id="IPR039426">
    <property type="entry name" value="TonB-dep_rcpt-like"/>
</dbReference>
<dbReference type="KEGG" id="upl:DSM104440_01108"/>
<protein>
    <submittedName>
        <fullName evidence="15">Vitamin B12 transporter BtuB</fullName>
    </submittedName>
</protein>
<dbReference type="Gene3D" id="2.60.40.1120">
    <property type="entry name" value="Carboxypeptidase-like, regulatory domain"/>
    <property type="match status" value="1"/>
</dbReference>
<evidence type="ECO:0000256" key="9">
    <source>
        <dbReference type="ARBA" id="ARBA00023237"/>
    </source>
</evidence>
<evidence type="ECO:0000256" key="11">
    <source>
        <dbReference type="RuleBase" id="RU003357"/>
    </source>
</evidence>
<comment type="similarity">
    <text evidence="2 10 11">Belongs to the TonB-dependent receptor family.</text>
</comment>
<evidence type="ECO:0000256" key="10">
    <source>
        <dbReference type="PROSITE-ProRule" id="PRU01360"/>
    </source>
</evidence>
<keyword evidence="9 10" id="KW-0998">Cell outer membrane</keyword>
<dbReference type="InParanoid" id="A0A6M4H4V9"/>
<keyword evidence="6 11" id="KW-0798">TonB box</keyword>
<evidence type="ECO:0000313" key="15">
    <source>
        <dbReference type="EMBL" id="QJR14312.1"/>
    </source>
</evidence>
<dbReference type="PROSITE" id="PS52016">
    <property type="entry name" value="TONB_DEPENDENT_REC_3"/>
    <property type="match status" value="1"/>
</dbReference>
<evidence type="ECO:0000256" key="4">
    <source>
        <dbReference type="ARBA" id="ARBA00022452"/>
    </source>
</evidence>
<dbReference type="InterPro" id="IPR037066">
    <property type="entry name" value="Plug_dom_sf"/>
</dbReference>
<evidence type="ECO:0000259" key="13">
    <source>
        <dbReference type="Pfam" id="PF00593"/>
    </source>
</evidence>
<dbReference type="RefSeq" id="WP_212758223.1">
    <property type="nucleotide sequence ID" value="NZ_CP053073.1"/>
</dbReference>
<keyword evidence="16" id="KW-1185">Reference proteome</keyword>
<evidence type="ECO:0000256" key="2">
    <source>
        <dbReference type="ARBA" id="ARBA00009810"/>
    </source>
</evidence>
<dbReference type="Gene3D" id="2.170.130.10">
    <property type="entry name" value="TonB-dependent receptor, plug domain"/>
    <property type="match status" value="1"/>
</dbReference>
<dbReference type="InterPro" id="IPR000531">
    <property type="entry name" value="Beta-barrel_TonB"/>
</dbReference>
<dbReference type="SUPFAM" id="SSF49478">
    <property type="entry name" value="Cna protein B-type domain"/>
    <property type="match status" value="1"/>
</dbReference>
<dbReference type="PANTHER" id="PTHR47234:SF1">
    <property type="entry name" value="TONB-DEPENDENT RECEPTOR"/>
    <property type="match status" value="1"/>
</dbReference>
<dbReference type="GO" id="GO:0009279">
    <property type="term" value="C:cell outer membrane"/>
    <property type="evidence" value="ECO:0007669"/>
    <property type="project" value="UniProtKB-SubCell"/>
</dbReference>
<keyword evidence="5 10" id="KW-0812">Transmembrane</keyword>
<dbReference type="InterPro" id="IPR012910">
    <property type="entry name" value="Plug_dom"/>
</dbReference>
<evidence type="ECO:0000256" key="3">
    <source>
        <dbReference type="ARBA" id="ARBA00022448"/>
    </source>
</evidence>
<feature type="chain" id="PRO_5026927401" evidence="12">
    <location>
        <begin position="30"/>
        <end position="1051"/>
    </location>
</feature>
<evidence type="ECO:0000256" key="5">
    <source>
        <dbReference type="ARBA" id="ARBA00022692"/>
    </source>
</evidence>
<dbReference type="FunCoup" id="A0A6M4H4V9">
    <property type="interactions" value="120"/>
</dbReference>
<dbReference type="AlphaFoldDB" id="A0A6M4H4V9"/>
<proteinExistence type="inferred from homology"/>
<feature type="domain" description="TonB-dependent receptor-like beta-barrel" evidence="13">
    <location>
        <begin position="475"/>
        <end position="1011"/>
    </location>
</feature>
<keyword evidence="8" id="KW-0675">Receptor</keyword>
<dbReference type="Pfam" id="PF07715">
    <property type="entry name" value="Plug"/>
    <property type="match status" value="1"/>
</dbReference>
<dbReference type="Gene3D" id="2.40.170.20">
    <property type="entry name" value="TonB-dependent receptor, beta-barrel domain"/>
    <property type="match status" value="1"/>
</dbReference>
<accession>A0A6M4H4V9</accession>
<dbReference type="Pfam" id="PF00593">
    <property type="entry name" value="TonB_dep_Rec_b-barrel"/>
    <property type="match status" value="1"/>
</dbReference>
<dbReference type="EMBL" id="CP053073">
    <property type="protein sequence ID" value="QJR14312.1"/>
    <property type="molecule type" value="Genomic_DNA"/>
</dbReference>
<dbReference type="PANTHER" id="PTHR47234">
    <property type="match status" value="1"/>
</dbReference>
<dbReference type="Proteomes" id="UP000503096">
    <property type="component" value="Chromosome"/>
</dbReference>
<evidence type="ECO:0000259" key="14">
    <source>
        <dbReference type="Pfam" id="PF07715"/>
    </source>
</evidence>
<keyword evidence="3 10" id="KW-0813">Transport</keyword>
<gene>
    <name evidence="15" type="primary">btuB_2</name>
    <name evidence="15" type="ORF">DSM104440_01108</name>
</gene>
<feature type="signal peptide" evidence="12">
    <location>
        <begin position="1"/>
        <end position="29"/>
    </location>
</feature>
<evidence type="ECO:0000256" key="1">
    <source>
        <dbReference type="ARBA" id="ARBA00004571"/>
    </source>
</evidence>
<evidence type="ECO:0000256" key="8">
    <source>
        <dbReference type="ARBA" id="ARBA00023170"/>
    </source>
</evidence>
<organism evidence="15 16">
    <name type="scientific">Usitatibacter palustris</name>
    <dbReference type="NCBI Taxonomy" id="2732487"/>
    <lineage>
        <taxon>Bacteria</taxon>
        <taxon>Pseudomonadati</taxon>
        <taxon>Pseudomonadota</taxon>
        <taxon>Betaproteobacteria</taxon>
        <taxon>Nitrosomonadales</taxon>
        <taxon>Usitatibacteraceae</taxon>
        <taxon>Usitatibacter</taxon>
    </lineage>
</organism>
<evidence type="ECO:0000256" key="12">
    <source>
        <dbReference type="SAM" id="SignalP"/>
    </source>
</evidence>
<comment type="subcellular location">
    <subcellularLocation>
        <location evidence="1 10">Cell outer membrane</location>
        <topology evidence="1 10">Multi-pass membrane protein</topology>
    </subcellularLocation>
</comment>
<dbReference type="SUPFAM" id="SSF56935">
    <property type="entry name" value="Porins"/>
    <property type="match status" value="1"/>
</dbReference>
<feature type="domain" description="TonB-dependent receptor plug" evidence="14">
    <location>
        <begin position="120"/>
        <end position="238"/>
    </location>
</feature>
<dbReference type="InterPro" id="IPR036942">
    <property type="entry name" value="Beta-barrel_TonB_sf"/>
</dbReference>